<reference evidence="14" key="1">
    <citation type="submission" date="2020-10" db="EMBL/GenBank/DDBJ databases">
        <authorList>
            <person name="Gilroy R."/>
        </authorList>
    </citation>
    <scope>NUCLEOTIDE SEQUENCE</scope>
    <source>
        <strain evidence="14">C6-149</strain>
    </source>
</reference>
<dbReference type="GO" id="GO:0009360">
    <property type="term" value="C:DNA polymerase III complex"/>
    <property type="evidence" value="ECO:0007669"/>
    <property type="project" value="InterPro"/>
</dbReference>
<dbReference type="Gene3D" id="3.10.150.10">
    <property type="entry name" value="DNA Polymerase III, subunit A, domain 2"/>
    <property type="match status" value="1"/>
</dbReference>
<evidence type="ECO:0000256" key="8">
    <source>
        <dbReference type="ARBA" id="ARBA00022932"/>
    </source>
</evidence>
<evidence type="ECO:0000256" key="4">
    <source>
        <dbReference type="ARBA" id="ARBA00022490"/>
    </source>
</evidence>
<dbReference type="InterPro" id="IPR046938">
    <property type="entry name" value="DNA_clamp_sf"/>
</dbReference>
<dbReference type="Pfam" id="PF00712">
    <property type="entry name" value="DNA_pol3_beta"/>
    <property type="match status" value="1"/>
</dbReference>
<evidence type="ECO:0000259" key="13">
    <source>
        <dbReference type="Pfam" id="PF02768"/>
    </source>
</evidence>
<dbReference type="PANTHER" id="PTHR30478:SF0">
    <property type="entry name" value="BETA SLIDING CLAMP"/>
    <property type="match status" value="1"/>
</dbReference>
<comment type="function">
    <text evidence="10">Confers DNA tethering and processivity to DNA polymerases and other proteins. Acts as a clamp, forming a ring around DNA (a reaction catalyzed by the clamp-loading complex) which diffuses in an ATP-independent manner freely and bidirectionally along dsDNA. Initially characterized for its ability to contact the catalytic subunit of DNA polymerase III (Pol III), a complex, multichain enzyme responsible for most of the replicative synthesis in bacteria; Pol III exhibits 3'-5' exonuclease proofreading activity. The beta chain is required for initiation of replication as well as for processivity of DNA replication.</text>
</comment>
<sequence>MKFKIKKSIFTKKLIDTERAISSKTTIPVLTGIKISAEDTTLTLTGSNADISIETLTNNVEIIEEGTIVLPARFFIEIIKKLPEEDILISINENLQASIESGSTKFSINGLDPNTYPTLPIVDTKNGFVINGKKLKDIIDTTVIATSKQESRPILTGIHFIINNQKLIAVSTDSHRLSQVEETGENLVDKLYDVVIPGRAMLELSRMIDEKEDINVSISENQVLFIFKETKFYSRLLEGMYPDTTHLIPEESTTHLLIDGPTLLSSIDRASLLSHAGRNNVVKLSISDINSNVVLSSNSPDVGLVEESLNFDSIVGEDIEISFNPDYLRDALRVLGQGKINLGFTTPLRPFTLKNEDNGKQIVELITPIRTY</sequence>
<dbReference type="Pfam" id="PF02767">
    <property type="entry name" value="DNA_pol3_beta_2"/>
    <property type="match status" value="1"/>
</dbReference>
<keyword evidence="7 10" id="KW-0235">DNA replication</keyword>
<dbReference type="InterPro" id="IPR022634">
    <property type="entry name" value="DNA_polIII_beta_N"/>
</dbReference>
<evidence type="ECO:0000259" key="12">
    <source>
        <dbReference type="Pfam" id="PF02767"/>
    </source>
</evidence>
<evidence type="ECO:0000256" key="7">
    <source>
        <dbReference type="ARBA" id="ARBA00022705"/>
    </source>
</evidence>
<organism evidence="14 15">
    <name type="scientific">Candidatus Gallilactobacillus intestinavium</name>
    <dbReference type="NCBI Taxonomy" id="2840838"/>
    <lineage>
        <taxon>Bacteria</taxon>
        <taxon>Bacillati</taxon>
        <taxon>Bacillota</taxon>
        <taxon>Bacilli</taxon>
        <taxon>Lactobacillales</taxon>
        <taxon>Lactobacillaceae</taxon>
        <taxon>Lactobacillaceae incertae sedis</taxon>
        <taxon>Candidatus Gallilactobacillus</taxon>
    </lineage>
</organism>
<dbReference type="CDD" id="cd00140">
    <property type="entry name" value="beta_clamp"/>
    <property type="match status" value="1"/>
</dbReference>
<dbReference type="Gene3D" id="3.70.10.10">
    <property type="match status" value="1"/>
</dbReference>
<evidence type="ECO:0000259" key="11">
    <source>
        <dbReference type="Pfam" id="PF00712"/>
    </source>
</evidence>
<feature type="domain" description="DNA polymerase III beta sliding clamp central" evidence="12">
    <location>
        <begin position="130"/>
        <end position="243"/>
    </location>
</feature>
<comment type="subcellular location">
    <subcellularLocation>
        <location evidence="1 10">Cytoplasm</location>
    </subcellularLocation>
</comment>
<evidence type="ECO:0000256" key="3">
    <source>
        <dbReference type="ARBA" id="ARBA00021035"/>
    </source>
</evidence>
<dbReference type="PIRSF" id="PIRSF000804">
    <property type="entry name" value="DNA_pol_III_b"/>
    <property type="match status" value="1"/>
</dbReference>
<evidence type="ECO:0000256" key="10">
    <source>
        <dbReference type="PIRNR" id="PIRNR000804"/>
    </source>
</evidence>
<dbReference type="InterPro" id="IPR001001">
    <property type="entry name" value="DNA_polIII_beta"/>
</dbReference>
<dbReference type="Pfam" id="PF02768">
    <property type="entry name" value="DNA_pol3_beta_3"/>
    <property type="match status" value="1"/>
</dbReference>
<evidence type="ECO:0000256" key="9">
    <source>
        <dbReference type="ARBA" id="ARBA00023125"/>
    </source>
</evidence>
<feature type="domain" description="DNA polymerase III beta sliding clamp C-terminal" evidence="13">
    <location>
        <begin position="246"/>
        <end position="369"/>
    </location>
</feature>
<keyword evidence="5 10" id="KW-0808">Transferase</keyword>
<keyword evidence="8 10" id="KW-0239">DNA-directed DNA polymerase</keyword>
<dbReference type="GO" id="GO:0003677">
    <property type="term" value="F:DNA binding"/>
    <property type="evidence" value="ECO:0007669"/>
    <property type="project" value="UniProtKB-UniRule"/>
</dbReference>
<evidence type="ECO:0000256" key="2">
    <source>
        <dbReference type="ARBA" id="ARBA00010752"/>
    </source>
</evidence>
<proteinExistence type="inferred from homology"/>
<comment type="similarity">
    <text evidence="2 10">Belongs to the beta sliding clamp family.</text>
</comment>
<evidence type="ECO:0000256" key="1">
    <source>
        <dbReference type="ARBA" id="ARBA00004496"/>
    </source>
</evidence>
<evidence type="ECO:0000313" key="14">
    <source>
        <dbReference type="EMBL" id="MBO8441843.1"/>
    </source>
</evidence>
<comment type="subunit">
    <text evidence="10">Forms a ring-shaped head-to-tail homodimer around DNA.</text>
</comment>
<dbReference type="GO" id="GO:0005737">
    <property type="term" value="C:cytoplasm"/>
    <property type="evidence" value="ECO:0007669"/>
    <property type="project" value="UniProtKB-SubCell"/>
</dbReference>
<dbReference type="GO" id="GO:0008408">
    <property type="term" value="F:3'-5' exonuclease activity"/>
    <property type="evidence" value="ECO:0007669"/>
    <property type="project" value="InterPro"/>
</dbReference>
<name>A0A9D9H9M8_9LACO</name>
<accession>A0A9D9H9M8</accession>
<reference evidence="14" key="2">
    <citation type="journal article" date="2021" name="PeerJ">
        <title>Extensive microbial diversity within the chicken gut microbiome revealed by metagenomics and culture.</title>
        <authorList>
            <person name="Gilroy R."/>
            <person name="Ravi A."/>
            <person name="Getino M."/>
            <person name="Pursley I."/>
            <person name="Horton D.L."/>
            <person name="Alikhan N.F."/>
            <person name="Baker D."/>
            <person name="Gharbi K."/>
            <person name="Hall N."/>
            <person name="Watson M."/>
            <person name="Adriaenssens E.M."/>
            <person name="Foster-Nyarko E."/>
            <person name="Jarju S."/>
            <person name="Secka A."/>
            <person name="Antonio M."/>
            <person name="Oren A."/>
            <person name="Chaudhuri R.R."/>
            <person name="La Ragione R."/>
            <person name="Hildebrand F."/>
            <person name="Pallen M.J."/>
        </authorList>
    </citation>
    <scope>NUCLEOTIDE SEQUENCE</scope>
    <source>
        <strain evidence="14">C6-149</strain>
    </source>
</reference>
<dbReference type="NCBIfam" id="TIGR00663">
    <property type="entry name" value="dnan"/>
    <property type="match status" value="1"/>
</dbReference>
<dbReference type="InterPro" id="IPR022635">
    <property type="entry name" value="DNA_polIII_beta_C"/>
</dbReference>
<gene>
    <name evidence="14" type="primary">dnaN</name>
    <name evidence="14" type="ORF">IAA89_05380</name>
</gene>
<evidence type="ECO:0000256" key="6">
    <source>
        <dbReference type="ARBA" id="ARBA00022695"/>
    </source>
</evidence>
<evidence type="ECO:0000313" key="15">
    <source>
        <dbReference type="Proteomes" id="UP000823614"/>
    </source>
</evidence>
<keyword evidence="6 10" id="KW-0548">Nucleotidyltransferase</keyword>
<dbReference type="GO" id="GO:0006271">
    <property type="term" value="P:DNA strand elongation involved in DNA replication"/>
    <property type="evidence" value="ECO:0007669"/>
    <property type="project" value="TreeGrafter"/>
</dbReference>
<dbReference type="SMART" id="SM00480">
    <property type="entry name" value="POL3Bc"/>
    <property type="match status" value="1"/>
</dbReference>
<dbReference type="GO" id="GO:0003887">
    <property type="term" value="F:DNA-directed DNA polymerase activity"/>
    <property type="evidence" value="ECO:0007669"/>
    <property type="project" value="UniProtKB-UniRule"/>
</dbReference>
<keyword evidence="4 10" id="KW-0963">Cytoplasm</keyword>
<dbReference type="EMBL" id="JADIMP010000087">
    <property type="protein sequence ID" value="MBO8441843.1"/>
    <property type="molecule type" value="Genomic_DNA"/>
</dbReference>
<keyword evidence="9" id="KW-0238">DNA-binding</keyword>
<protein>
    <recommendedName>
        <fullName evidence="3 10">Beta sliding clamp</fullName>
    </recommendedName>
</protein>
<comment type="caution">
    <text evidence="14">The sequence shown here is derived from an EMBL/GenBank/DDBJ whole genome shotgun (WGS) entry which is preliminary data.</text>
</comment>
<feature type="domain" description="DNA polymerase III beta sliding clamp N-terminal" evidence="11">
    <location>
        <begin position="1"/>
        <end position="120"/>
    </location>
</feature>
<dbReference type="Proteomes" id="UP000823614">
    <property type="component" value="Unassembled WGS sequence"/>
</dbReference>
<evidence type="ECO:0000256" key="5">
    <source>
        <dbReference type="ARBA" id="ARBA00022679"/>
    </source>
</evidence>
<dbReference type="SUPFAM" id="SSF55979">
    <property type="entry name" value="DNA clamp"/>
    <property type="match status" value="3"/>
</dbReference>
<dbReference type="InterPro" id="IPR022637">
    <property type="entry name" value="DNA_polIII_beta_cen"/>
</dbReference>
<dbReference type="AlphaFoldDB" id="A0A9D9H9M8"/>
<dbReference type="PANTHER" id="PTHR30478">
    <property type="entry name" value="DNA POLYMERASE III SUBUNIT BETA"/>
    <property type="match status" value="1"/>
</dbReference>